<dbReference type="InterPro" id="IPR004113">
    <property type="entry name" value="FAD-bd_oxidored_4_C"/>
</dbReference>
<evidence type="ECO:0000259" key="5">
    <source>
        <dbReference type="PROSITE" id="PS51387"/>
    </source>
</evidence>
<keyword evidence="7" id="KW-1185">Reference proteome</keyword>
<dbReference type="Pfam" id="PF02913">
    <property type="entry name" value="FAD-oxidase_C"/>
    <property type="match status" value="1"/>
</dbReference>
<keyword evidence="4" id="KW-0274">FAD</keyword>
<dbReference type="InterPro" id="IPR016167">
    <property type="entry name" value="FAD-bd_PCMH_sub1"/>
</dbReference>
<dbReference type="InterPro" id="IPR016169">
    <property type="entry name" value="FAD-bd_PCMH_sub2"/>
</dbReference>
<dbReference type="EMBL" id="FMZX01000012">
    <property type="protein sequence ID" value="SDD78422.1"/>
    <property type="molecule type" value="Genomic_DNA"/>
</dbReference>
<dbReference type="STRING" id="938405.SAMN02927895_03628"/>
<evidence type="ECO:0000256" key="4">
    <source>
        <dbReference type="ARBA" id="ARBA00022827"/>
    </source>
</evidence>
<comment type="similarity">
    <text evidence="2">Belongs to the FAD-binding oxidoreductase/transferase type 4 family.</text>
</comment>
<dbReference type="Gene3D" id="3.30.70.2190">
    <property type="match status" value="1"/>
</dbReference>
<dbReference type="GO" id="GO:0071949">
    <property type="term" value="F:FAD binding"/>
    <property type="evidence" value="ECO:0007669"/>
    <property type="project" value="InterPro"/>
</dbReference>
<dbReference type="GO" id="GO:0022904">
    <property type="term" value="P:respiratory electron transport chain"/>
    <property type="evidence" value="ECO:0007669"/>
    <property type="project" value="TreeGrafter"/>
</dbReference>
<organism evidence="6 7">
    <name type="scientific">Belnapia rosea</name>
    <dbReference type="NCBI Taxonomy" id="938405"/>
    <lineage>
        <taxon>Bacteria</taxon>
        <taxon>Pseudomonadati</taxon>
        <taxon>Pseudomonadota</taxon>
        <taxon>Alphaproteobacteria</taxon>
        <taxon>Acetobacterales</taxon>
        <taxon>Roseomonadaceae</taxon>
        <taxon>Belnapia</taxon>
    </lineage>
</organism>
<dbReference type="Gene3D" id="3.30.70.2740">
    <property type="match status" value="1"/>
</dbReference>
<dbReference type="InterPro" id="IPR051264">
    <property type="entry name" value="FAD-oxidored/transferase_4"/>
</dbReference>
<dbReference type="SUPFAM" id="SSF56176">
    <property type="entry name" value="FAD-binding/transporter-associated domain-like"/>
    <property type="match status" value="1"/>
</dbReference>
<feature type="domain" description="FAD-binding PCMH-type" evidence="5">
    <location>
        <begin position="34"/>
        <end position="216"/>
    </location>
</feature>
<evidence type="ECO:0000313" key="6">
    <source>
        <dbReference type="EMBL" id="SDD78422.1"/>
    </source>
</evidence>
<reference evidence="6 7" key="1">
    <citation type="submission" date="2016-10" db="EMBL/GenBank/DDBJ databases">
        <authorList>
            <person name="de Groot N.N."/>
        </authorList>
    </citation>
    <scope>NUCLEOTIDE SEQUENCE [LARGE SCALE GENOMIC DNA]</scope>
    <source>
        <strain evidence="6 7">CPCC 100156</strain>
    </source>
</reference>
<dbReference type="InterPro" id="IPR036318">
    <property type="entry name" value="FAD-bd_PCMH-like_sf"/>
</dbReference>
<dbReference type="Gene3D" id="1.10.45.10">
    <property type="entry name" value="Vanillyl-alcohol Oxidase, Chain A, domain 4"/>
    <property type="match status" value="1"/>
</dbReference>
<dbReference type="InterPro" id="IPR016171">
    <property type="entry name" value="Vanillyl_alc_oxidase_C-sub2"/>
</dbReference>
<dbReference type="InterPro" id="IPR006094">
    <property type="entry name" value="Oxid_FAD_bind_N"/>
</dbReference>
<dbReference type="AlphaFoldDB" id="A0A1G6XK26"/>
<dbReference type="RefSeq" id="WP_090664211.1">
    <property type="nucleotide sequence ID" value="NZ_FMZX01000012.1"/>
</dbReference>
<dbReference type="SUPFAM" id="SSF55103">
    <property type="entry name" value="FAD-linked oxidases, C-terminal domain"/>
    <property type="match status" value="1"/>
</dbReference>
<protein>
    <submittedName>
        <fullName evidence="6">FAD/FMN-containing dehydrogenase</fullName>
    </submittedName>
</protein>
<evidence type="ECO:0000256" key="3">
    <source>
        <dbReference type="ARBA" id="ARBA00022630"/>
    </source>
</evidence>
<dbReference type="InterPro" id="IPR016166">
    <property type="entry name" value="FAD-bd_PCMH"/>
</dbReference>
<proteinExistence type="inferred from homology"/>
<gene>
    <name evidence="6" type="ORF">SAMN04487779_101288</name>
</gene>
<accession>A0A1G6XK26</accession>
<dbReference type="PANTHER" id="PTHR43716">
    <property type="entry name" value="D-2-HYDROXYGLUTARATE DEHYDROGENASE, MITOCHONDRIAL"/>
    <property type="match status" value="1"/>
</dbReference>
<dbReference type="PROSITE" id="PS51387">
    <property type="entry name" value="FAD_PCMH"/>
    <property type="match status" value="1"/>
</dbReference>
<dbReference type="InterPro" id="IPR016164">
    <property type="entry name" value="FAD-linked_Oxase-like_C"/>
</dbReference>
<evidence type="ECO:0000313" key="7">
    <source>
        <dbReference type="Proteomes" id="UP000198925"/>
    </source>
</evidence>
<dbReference type="GO" id="GO:0003824">
    <property type="term" value="F:catalytic activity"/>
    <property type="evidence" value="ECO:0007669"/>
    <property type="project" value="InterPro"/>
</dbReference>
<sequence length="470" mass="49580">MPMLDALAEAIGPRNCLTDEGDMAPYAVDWRGTSRAMPLAVLKPGRVEEVSAAMRIASEAGIPVVPAGGRTGLAGAAVARPGAPPSLVLSLERLNRIRDVDARDFSVVAEAGCVVQQVQQAAAAVDRFFPIAWGAQGTAQIGGMLGTNAGGIRTIRWGNARELVLGLEVVLADGRVLNDLRRVRKDNSGYALRHLFIGAEGTLGVITAAALRLVPPMRAVETAFLAVPSPEAALSLLGRMQGAGAELIAFELMNRLCLEMVARHGPHLRLPLPLESPWFVMVEMAAPHPAVPVRAMLETALEGALEAGECTDAVPAESEAQRLAFWRIREDFPEFSRMDGPAIATDTAVPVSAVPEFLGRIEAALAARWPEGRMYAIGHAGDGNIHVSLKAPPGIAQKDWAAIAGGADMVVNEIAVALGGSFSAEHGIGTSKLHVMQALKDPLALELMRRIKATLDPQGLMNPGKVIPSN</sequence>
<keyword evidence="3" id="KW-0285">Flavoprotein</keyword>
<dbReference type="FunFam" id="1.10.45.10:FF:000001">
    <property type="entry name" value="D-lactate dehydrogenase mitochondrial"/>
    <property type="match status" value="1"/>
</dbReference>
<dbReference type="Proteomes" id="UP000198925">
    <property type="component" value="Unassembled WGS sequence"/>
</dbReference>
<dbReference type="Gene3D" id="3.30.465.10">
    <property type="match status" value="1"/>
</dbReference>
<dbReference type="Pfam" id="PF01565">
    <property type="entry name" value="FAD_binding_4"/>
    <property type="match status" value="1"/>
</dbReference>
<dbReference type="PANTHER" id="PTHR43716:SF2">
    <property type="entry name" value="BLL6224 PROTEIN"/>
    <property type="match status" value="1"/>
</dbReference>
<evidence type="ECO:0000256" key="2">
    <source>
        <dbReference type="ARBA" id="ARBA00008000"/>
    </source>
</evidence>
<comment type="cofactor">
    <cofactor evidence="1">
        <name>FAD</name>
        <dbReference type="ChEBI" id="CHEBI:57692"/>
    </cofactor>
</comment>
<evidence type="ECO:0000256" key="1">
    <source>
        <dbReference type="ARBA" id="ARBA00001974"/>
    </source>
</evidence>
<name>A0A1G6XK26_9PROT</name>
<dbReference type="Gene3D" id="3.30.43.10">
    <property type="entry name" value="Uridine Diphospho-n-acetylenolpyruvylglucosamine Reductase, domain 2"/>
    <property type="match status" value="1"/>
</dbReference>